<sequence length="61" mass="6953">MQARLVIEALITPVSGENPSIWLRPLARSDQIHTFRTTRRPVRTPSPDGELRQIDADDTTR</sequence>
<comment type="caution">
    <text evidence="2">The sequence shown here is derived from an EMBL/GenBank/DDBJ whole genome shotgun (WGS) entry which is preliminary data.</text>
</comment>
<evidence type="ECO:0000256" key="1">
    <source>
        <dbReference type="SAM" id="MobiDB-lite"/>
    </source>
</evidence>
<gene>
    <name evidence="2" type="ORF">GCM10009839_55610</name>
</gene>
<feature type="region of interest" description="Disordered" evidence="1">
    <location>
        <begin position="35"/>
        <end position="61"/>
    </location>
</feature>
<organism evidence="2 3">
    <name type="scientific">Catenulispora yoronensis</name>
    <dbReference type="NCBI Taxonomy" id="450799"/>
    <lineage>
        <taxon>Bacteria</taxon>
        <taxon>Bacillati</taxon>
        <taxon>Actinomycetota</taxon>
        <taxon>Actinomycetes</taxon>
        <taxon>Catenulisporales</taxon>
        <taxon>Catenulisporaceae</taxon>
        <taxon>Catenulispora</taxon>
    </lineage>
</organism>
<feature type="compositionally biased region" description="Basic and acidic residues" evidence="1">
    <location>
        <begin position="49"/>
        <end position="61"/>
    </location>
</feature>
<protein>
    <submittedName>
        <fullName evidence="2">Uncharacterized protein</fullName>
    </submittedName>
</protein>
<reference evidence="3" key="1">
    <citation type="journal article" date="2019" name="Int. J. Syst. Evol. Microbiol.">
        <title>The Global Catalogue of Microorganisms (GCM) 10K type strain sequencing project: providing services to taxonomists for standard genome sequencing and annotation.</title>
        <authorList>
            <consortium name="The Broad Institute Genomics Platform"/>
            <consortium name="The Broad Institute Genome Sequencing Center for Infectious Disease"/>
            <person name="Wu L."/>
            <person name="Ma J."/>
        </authorList>
    </citation>
    <scope>NUCLEOTIDE SEQUENCE [LARGE SCALE GENOMIC DNA]</scope>
    <source>
        <strain evidence="3">JCM 16014</strain>
    </source>
</reference>
<dbReference type="Proteomes" id="UP001500751">
    <property type="component" value="Unassembled WGS sequence"/>
</dbReference>
<evidence type="ECO:0000313" key="2">
    <source>
        <dbReference type="EMBL" id="GAA2044746.1"/>
    </source>
</evidence>
<accession>A0ABP5GHK1</accession>
<dbReference type="EMBL" id="BAAAQN010000038">
    <property type="protein sequence ID" value="GAA2044746.1"/>
    <property type="molecule type" value="Genomic_DNA"/>
</dbReference>
<proteinExistence type="predicted"/>
<evidence type="ECO:0000313" key="3">
    <source>
        <dbReference type="Proteomes" id="UP001500751"/>
    </source>
</evidence>
<name>A0ABP5GHK1_9ACTN</name>
<keyword evidence="3" id="KW-1185">Reference proteome</keyword>